<reference evidence="2" key="1">
    <citation type="submission" date="2012-10" db="EMBL/GenBank/DDBJ databases">
        <authorList>
            <person name="Jelonek L."/>
        </authorList>
    </citation>
    <scope>NUCLEOTIDE SEQUENCE</scope>
    <source>
        <strain evidence="2">Isolate 7/3/14</strain>
    </source>
</reference>
<keyword evidence="1" id="KW-1133">Transmembrane helix</keyword>
<organism evidence="2 4">
    <name type="scientific">Thanatephorus cucumeris (strain AG1-IB / isolate 7/3/14)</name>
    <name type="common">Lettuce bottom rot fungus</name>
    <name type="synonym">Rhizoctonia solani</name>
    <dbReference type="NCBI Taxonomy" id="1108050"/>
    <lineage>
        <taxon>Eukaryota</taxon>
        <taxon>Fungi</taxon>
        <taxon>Dikarya</taxon>
        <taxon>Basidiomycota</taxon>
        <taxon>Agaricomycotina</taxon>
        <taxon>Agaricomycetes</taxon>
        <taxon>Cantharellales</taxon>
        <taxon>Ceratobasidiaceae</taxon>
        <taxon>Rhizoctonia</taxon>
        <taxon>Rhizoctonia solani AG-1</taxon>
    </lineage>
</organism>
<evidence type="ECO:0000313" key="4">
    <source>
        <dbReference type="Proteomes" id="UP000012065"/>
    </source>
</evidence>
<reference evidence="3 5" key="3">
    <citation type="submission" date="2014-11" db="EMBL/GenBank/DDBJ databases">
        <authorList>
            <person name="Wibberg Daniel"/>
        </authorList>
    </citation>
    <scope>NUCLEOTIDE SEQUENCE [LARGE SCALE GENOMIC DNA]</scope>
    <source>
        <strain evidence="3">Rhizoctonia solani AG1-IB 7/3/14</strain>
    </source>
</reference>
<name>M5CC43_THACB</name>
<keyword evidence="1" id="KW-0812">Transmembrane</keyword>
<dbReference type="AlphaFoldDB" id="M5CC43"/>
<keyword evidence="5" id="KW-1185">Reference proteome</keyword>
<evidence type="ECO:0000313" key="3">
    <source>
        <dbReference type="EMBL" id="CEL60169.1"/>
    </source>
</evidence>
<dbReference type="EMBL" id="LN679535">
    <property type="protein sequence ID" value="CEL60169.1"/>
    <property type="molecule type" value="Genomic_DNA"/>
</dbReference>
<evidence type="ECO:0000313" key="2">
    <source>
        <dbReference type="EMBL" id="CCO36645.1"/>
    </source>
</evidence>
<reference evidence="2 4" key="2">
    <citation type="journal article" date="2013" name="J. Biotechnol.">
        <title>Establishment and interpretation of the genome sequence of the phytopathogenic fungus Rhizoctonia solani AG1-IB isolate 7/3/14.</title>
        <authorList>
            <person name="Wibberg D.W."/>
            <person name="Jelonek L.J."/>
            <person name="Rupp O.R."/>
            <person name="Hennig M.H."/>
            <person name="Eikmeyer F.E."/>
            <person name="Goesmann A.G."/>
            <person name="Hartmann A.H."/>
            <person name="Borriss R.B."/>
            <person name="Grosch R.G."/>
            <person name="Puehler A.P."/>
            <person name="Schlueter A.S."/>
        </authorList>
    </citation>
    <scope>NUCLEOTIDE SEQUENCE [LARGE SCALE GENOMIC DNA]</scope>
    <source>
        <strain evidence="4">AG1-IB / isolate 7/3/14</strain>
        <strain evidence="2">Isolate 7/3/14</strain>
    </source>
</reference>
<dbReference type="EMBL" id="CAOJ01016257">
    <property type="protein sequence ID" value="CCO36645.1"/>
    <property type="molecule type" value="Genomic_DNA"/>
</dbReference>
<proteinExistence type="predicted"/>
<evidence type="ECO:0008006" key="6">
    <source>
        <dbReference type="Google" id="ProtNLM"/>
    </source>
</evidence>
<feature type="transmembrane region" description="Helical" evidence="1">
    <location>
        <begin position="115"/>
        <end position="135"/>
    </location>
</feature>
<dbReference type="Proteomes" id="UP000012065">
    <property type="component" value="Unassembled WGS sequence"/>
</dbReference>
<dbReference type="HOGENOM" id="CLU_103457_0_0_1"/>
<protein>
    <recommendedName>
        <fullName evidence="6">Transmembrane protein</fullName>
    </recommendedName>
</protein>
<feature type="transmembrane region" description="Helical" evidence="1">
    <location>
        <begin position="41"/>
        <end position="64"/>
    </location>
</feature>
<accession>M5CC43</accession>
<sequence>MGNAKLNVPVVGSPVRTPPPPIPPIPPIPPFVPPPDELHPVLVKIAIFMVLCFSHIVVIFGFLVPSVGEDPNLDSNTTRHGRGVNQAQVSTPELLPPVLLEHTTRPMPNECWHRLILFVCSPIAIVGLSILVGSATAPPVGGVDPTHVVDVINEAIDYVSGNVASASLTGFLLLQAALKLLEFASEVVL</sequence>
<keyword evidence="1" id="KW-0472">Membrane</keyword>
<evidence type="ECO:0000256" key="1">
    <source>
        <dbReference type="SAM" id="Phobius"/>
    </source>
</evidence>
<evidence type="ECO:0000313" key="5">
    <source>
        <dbReference type="Proteomes" id="UP000059188"/>
    </source>
</evidence>
<dbReference type="Proteomes" id="UP000059188">
    <property type="component" value="Unassembled WGS sequence"/>
</dbReference>
<gene>
    <name evidence="2" type="ORF">BN14_10787</name>
    <name evidence="3" type="ORF">RSOLAG1IB_12314</name>
</gene>